<dbReference type="RefSeq" id="WP_161822303.1">
    <property type="nucleotide sequence ID" value="NZ_LSRS01000004.1"/>
</dbReference>
<feature type="transmembrane region" description="Helical" evidence="1">
    <location>
        <begin position="6"/>
        <end position="30"/>
    </location>
</feature>
<keyword evidence="1" id="KW-0472">Membrane</keyword>
<comment type="caution">
    <text evidence="2">The sequence shown here is derived from an EMBL/GenBank/DDBJ whole genome shotgun (WGS) entry which is preliminary data.</text>
</comment>
<keyword evidence="1" id="KW-0812">Transmembrane</keyword>
<name>A0A9D2WQL3_9FIRM</name>
<dbReference type="Proteomes" id="UP000798488">
    <property type="component" value="Unassembled WGS sequence"/>
</dbReference>
<accession>A0A9D2WQL3</accession>
<evidence type="ECO:0000256" key="1">
    <source>
        <dbReference type="SAM" id="Phobius"/>
    </source>
</evidence>
<keyword evidence="3" id="KW-1185">Reference proteome</keyword>
<evidence type="ECO:0000313" key="3">
    <source>
        <dbReference type="Proteomes" id="UP000798488"/>
    </source>
</evidence>
<organism evidence="2 3">
    <name type="scientific">Sporotomaculum syntrophicum</name>
    <dbReference type="NCBI Taxonomy" id="182264"/>
    <lineage>
        <taxon>Bacteria</taxon>
        <taxon>Bacillati</taxon>
        <taxon>Bacillota</taxon>
        <taxon>Clostridia</taxon>
        <taxon>Eubacteriales</taxon>
        <taxon>Desulfallaceae</taxon>
        <taxon>Sporotomaculum</taxon>
    </lineage>
</organism>
<protein>
    <submittedName>
        <fullName evidence="2">Uncharacterized protein</fullName>
    </submittedName>
</protein>
<evidence type="ECO:0000313" key="2">
    <source>
        <dbReference type="EMBL" id="KAF1084802.1"/>
    </source>
</evidence>
<dbReference type="AlphaFoldDB" id="A0A9D2WQL3"/>
<proteinExistence type="predicted"/>
<dbReference type="OrthoDB" id="1809812at2"/>
<keyword evidence="1" id="KW-1133">Transmembrane helix</keyword>
<gene>
    <name evidence="2" type="ORF">SPSYN_01972</name>
</gene>
<sequence length="89" mass="9782">MNEEVIFGIGGMGFVLAILAMITIVAVVVISQVLKTSRAKTVSMAEIARDEAYRKLAEEGVALQRKIAADLAELRSRVESMENMLREVE</sequence>
<reference evidence="2" key="1">
    <citation type="submission" date="2016-02" db="EMBL/GenBank/DDBJ databases">
        <title>Draft Genome Sequence of Sporotomaculum syntrophicum Strain FB, a Syntrophic Benzoate Degrader.</title>
        <authorList>
            <person name="Nobu M.K."/>
            <person name="Narihiro T."/>
            <person name="Qiu Y.-L."/>
            <person name="Ohashi A."/>
            <person name="Liu W.-T."/>
            <person name="Yuji S."/>
        </authorList>
    </citation>
    <scope>NUCLEOTIDE SEQUENCE</scope>
    <source>
        <strain evidence="2">FB</strain>
    </source>
</reference>
<dbReference type="EMBL" id="LSRS01000004">
    <property type="protein sequence ID" value="KAF1084802.1"/>
    <property type="molecule type" value="Genomic_DNA"/>
</dbReference>